<evidence type="ECO:0000313" key="6">
    <source>
        <dbReference type="EMBL" id="ABV01122.2"/>
    </source>
</evidence>
<dbReference type="InterPro" id="IPR036249">
    <property type="entry name" value="Thioredoxin-like_sf"/>
</dbReference>
<dbReference type="CDD" id="cd03192">
    <property type="entry name" value="GST_C_Sigma_like"/>
    <property type="match status" value="1"/>
</dbReference>
<keyword evidence="6" id="KW-0808">Transferase</keyword>
<evidence type="ECO:0000256" key="1">
    <source>
        <dbReference type="ARBA" id="ARBA00007409"/>
    </source>
</evidence>
<keyword evidence="2" id="KW-0273">Eye lens protein</keyword>
<comment type="function">
    <text evidence="3">S-crystallins are structural components of squids and octopi eye lens. Contains relatively little if any GST activity.</text>
</comment>
<protein>
    <submittedName>
        <fullName evidence="6">Glutathione S-transferase</fullName>
    </submittedName>
</protein>
<dbReference type="AlphaFoldDB" id="B3SN78"/>
<proteinExistence type="evidence at transcript level"/>
<dbReference type="FunFam" id="3.40.30.10:FF:000035">
    <property type="entry name" value="hematopoietic prostaglandin D synthase"/>
    <property type="match status" value="1"/>
</dbReference>
<dbReference type="FunFam" id="1.20.1050.10:FF:000030">
    <property type="entry name" value="Glutathione S-transferase S1"/>
    <property type="match status" value="1"/>
</dbReference>
<dbReference type="SFLD" id="SFLDS00019">
    <property type="entry name" value="Glutathione_Transferase_(cytos"/>
    <property type="match status" value="1"/>
</dbReference>
<dbReference type="SFLD" id="SFLDG00363">
    <property type="entry name" value="AMPS_(cytGST):_Alpha-__Mu-__Pi"/>
    <property type="match status" value="1"/>
</dbReference>
<feature type="domain" description="GST N-terminal" evidence="4">
    <location>
        <begin position="2"/>
        <end position="79"/>
    </location>
</feature>
<dbReference type="InterPro" id="IPR050213">
    <property type="entry name" value="GST_superfamily"/>
</dbReference>
<dbReference type="InterPro" id="IPR036282">
    <property type="entry name" value="Glutathione-S-Trfase_C_sf"/>
</dbReference>
<dbReference type="PANTHER" id="PTHR11571">
    <property type="entry name" value="GLUTATHIONE S-TRANSFERASE"/>
    <property type="match status" value="1"/>
</dbReference>
<dbReference type="Gene3D" id="1.20.1050.10">
    <property type="match status" value="1"/>
</dbReference>
<dbReference type="GO" id="GO:0005212">
    <property type="term" value="F:structural constituent of eye lens"/>
    <property type="evidence" value="ECO:0007669"/>
    <property type="project" value="UniProtKB-KW"/>
</dbReference>
<reference evidence="6" key="1">
    <citation type="journal article" date="2008" name="Dev. Comp. Immunol.">
        <title>Identification of the up-regulated expression genes in hemocytes of variously colored abalone (Haliotis diversicolor Reeve, 1846) challenged with bacteria.</title>
        <authorList>
            <person name="Wang K.J."/>
            <person name="Ren H.L."/>
            <person name="Xu D.D."/>
            <person name="Cai L."/>
            <person name="Yang M."/>
        </authorList>
    </citation>
    <scope>NUCLEOTIDE SEQUENCE</scope>
</reference>
<evidence type="ECO:0000256" key="3">
    <source>
        <dbReference type="ARBA" id="ARBA00049616"/>
    </source>
</evidence>
<comment type="similarity">
    <text evidence="1">Belongs to the GST superfamily.</text>
</comment>
<dbReference type="PANTHER" id="PTHR11571:SF150">
    <property type="entry name" value="GLUTATHIONE S-TRANSFERASE"/>
    <property type="match status" value="1"/>
</dbReference>
<dbReference type="PROSITE" id="PS50404">
    <property type="entry name" value="GST_NTER"/>
    <property type="match status" value="1"/>
</dbReference>
<name>B3SN78_HALDV</name>
<dbReference type="Pfam" id="PF14497">
    <property type="entry name" value="GST_C_3"/>
    <property type="match status" value="1"/>
</dbReference>
<dbReference type="InterPro" id="IPR040079">
    <property type="entry name" value="Glutathione_S-Trfase"/>
</dbReference>
<dbReference type="GO" id="GO:0004364">
    <property type="term" value="F:glutathione transferase activity"/>
    <property type="evidence" value="ECO:0007669"/>
    <property type="project" value="TreeGrafter"/>
</dbReference>
<dbReference type="CDD" id="cd03039">
    <property type="entry name" value="GST_N_Sigma_like"/>
    <property type="match status" value="1"/>
</dbReference>
<dbReference type="SFLD" id="SFLDG01205">
    <property type="entry name" value="AMPS.1"/>
    <property type="match status" value="1"/>
</dbReference>
<dbReference type="InterPro" id="IPR004045">
    <property type="entry name" value="Glutathione_S-Trfase_N"/>
</dbReference>
<dbReference type="SUPFAM" id="SSF52833">
    <property type="entry name" value="Thioredoxin-like"/>
    <property type="match status" value="1"/>
</dbReference>
<dbReference type="GO" id="GO:0006749">
    <property type="term" value="P:glutathione metabolic process"/>
    <property type="evidence" value="ECO:0007669"/>
    <property type="project" value="TreeGrafter"/>
</dbReference>
<dbReference type="InterPro" id="IPR010987">
    <property type="entry name" value="Glutathione-S-Trfase_C-like"/>
</dbReference>
<gene>
    <name evidence="6" type="primary">GSTsigma</name>
    <name evidence="6" type="ORF">HDr3CJ41</name>
</gene>
<feature type="domain" description="GST C-terminal" evidence="5">
    <location>
        <begin position="81"/>
        <end position="208"/>
    </location>
</feature>
<dbReference type="Pfam" id="PF02798">
    <property type="entry name" value="GST_N"/>
    <property type="match status" value="1"/>
</dbReference>
<evidence type="ECO:0000259" key="5">
    <source>
        <dbReference type="PROSITE" id="PS50405"/>
    </source>
</evidence>
<accession>B3SN78</accession>
<organism evidence="6">
    <name type="scientific">Haliotis diversicolor</name>
    <name type="common">Abalone</name>
    <name type="synonym">Sulculus diversicolor</name>
    <dbReference type="NCBI Taxonomy" id="36095"/>
    <lineage>
        <taxon>Eukaryota</taxon>
        <taxon>Metazoa</taxon>
        <taxon>Spiralia</taxon>
        <taxon>Lophotrochozoa</taxon>
        <taxon>Mollusca</taxon>
        <taxon>Gastropoda</taxon>
        <taxon>Vetigastropoda</taxon>
        <taxon>Lepetellida</taxon>
        <taxon>Haliotoidea</taxon>
        <taxon>Haliotidae</taxon>
        <taxon>Haliotis</taxon>
    </lineage>
</organism>
<dbReference type="SUPFAM" id="SSF47616">
    <property type="entry name" value="GST C-terminal domain-like"/>
    <property type="match status" value="1"/>
</dbReference>
<dbReference type="PROSITE" id="PS50405">
    <property type="entry name" value="GST_CTER"/>
    <property type="match status" value="1"/>
</dbReference>
<dbReference type="Gene3D" id="3.40.30.10">
    <property type="entry name" value="Glutaredoxin"/>
    <property type="match status" value="1"/>
</dbReference>
<dbReference type="EMBL" id="EF546619">
    <property type="protein sequence ID" value="ABV01122.2"/>
    <property type="molecule type" value="mRNA"/>
</dbReference>
<sequence length="208" mass="23673">MPSYKYTYFNLRARGEIPRLILKTAGADFEDNRVEFSEWPALKEQTPFGQLPFIEIDGKPFPESMSISRLLAAEFGVAGETALDRLRADVLTEQTRSMKEGIYKYFFEGDAKIKAEAQKNFEEKIRPKYLKTWEEAAKENTFGSGHLVGKALTIADLAMMDALDAVLQDEAFKATFPETYPNLAKNYNTVTNMANIKKYRESRPQTSI</sequence>
<dbReference type="InterPro" id="IPR004046">
    <property type="entry name" value="GST_C"/>
</dbReference>
<reference evidence="6" key="2">
    <citation type="submission" date="2008-07" db="EMBL/GenBank/DDBJ databases">
        <authorList>
            <person name="Wang K.-J."/>
            <person name="Ren H.-L."/>
            <person name="Lin Z.-Y."/>
            <person name="Yang M."/>
            <person name="Cai L."/>
        </authorList>
    </citation>
    <scope>NUCLEOTIDE SEQUENCE</scope>
</reference>
<evidence type="ECO:0000256" key="2">
    <source>
        <dbReference type="ARBA" id="ARBA00022613"/>
    </source>
</evidence>
<evidence type="ECO:0000259" key="4">
    <source>
        <dbReference type="PROSITE" id="PS50404"/>
    </source>
</evidence>